<proteinExistence type="inferred from homology"/>
<keyword evidence="3 4" id="KW-0418">Kinase</keyword>
<protein>
    <submittedName>
        <fullName evidence="4">Inositol polyphosphate kinase, putative</fullName>
    </submittedName>
</protein>
<dbReference type="Gene3D" id="3.30.470.160">
    <property type="entry name" value="Inositol polyphosphate kinase"/>
    <property type="match status" value="1"/>
</dbReference>
<dbReference type="GO" id="GO:0032958">
    <property type="term" value="P:inositol phosphate biosynthetic process"/>
    <property type="evidence" value="ECO:0007669"/>
    <property type="project" value="InterPro"/>
</dbReference>
<dbReference type="Pfam" id="PF03770">
    <property type="entry name" value="IPK"/>
    <property type="match status" value="1"/>
</dbReference>
<dbReference type="SUPFAM" id="SSF56104">
    <property type="entry name" value="SAICAR synthase-like"/>
    <property type="match status" value="1"/>
</dbReference>
<dbReference type="InterPro" id="IPR038286">
    <property type="entry name" value="IPK_sf"/>
</dbReference>
<sequence length="95" mass="10448">MLATLVAHSDAHVSDVALVSSSILFAYDATEWRTVLPPHGGRDDADVEDINTVAFPNVKVSLIDFGRCGRRDLNFSEDVIQYRNAMSTLCDFLSS</sequence>
<name>A0A0S4JHH0_BODSA</name>
<gene>
    <name evidence="4" type="ORF">BSAL_22185</name>
</gene>
<evidence type="ECO:0000256" key="2">
    <source>
        <dbReference type="ARBA" id="ARBA00022679"/>
    </source>
</evidence>
<evidence type="ECO:0000313" key="5">
    <source>
        <dbReference type="Proteomes" id="UP000051952"/>
    </source>
</evidence>
<dbReference type="GO" id="GO:0016301">
    <property type="term" value="F:kinase activity"/>
    <property type="evidence" value="ECO:0007669"/>
    <property type="project" value="UniProtKB-KW"/>
</dbReference>
<evidence type="ECO:0000313" key="4">
    <source>
        <dbReference type="EMBL" id="CUG89585.1"/>
    </source>
</evidence>
<keyword evidence="2" id="KW-0808">Transferase</keyword>
<dbReference type="InterPro" id="IPR005522">
    <property type="entry name" value="IPK"/>
</dbReference>
<organism evidence="4 5">
    <name type="scientific">Bodo saltans</name>
    <name type="common">Flagellated protozoan</name>
    <dbReference type="NCBI Taxonomy" id="75058"/>
    <lineage>
        <taxon>Eukaryota</taxon>
        <taxon>Discoba</taxon>
        <taxon>Euglenozoa</taxon>
        <taxon>Kinetoplastea</taxon>
        <taxon>Metakinetoplastina</taxon>
        <taxon>Eubodonida</taxon>
        <taxon>Bodonidae</taxon>
        <taxon>Bodo</taxon>
    </lineage>
</organism>
<comment type="similarity">
    <text evidence="1">Belongs to the inositol phosphokinase (IPK) family.</text>
</comment>
<dbReference type="EMBL" id="CYKH01001751">
    <property type="protein sequence ID" value="CUG89585.1"/>
    <property type="molecule type" value="Genomic_DNA"/>
</dbReference>
<evidence type="ECO:0000256" key="3">
    <source>
        <dbReference type="ARBA" id="ARBA00022777"/>
    </source>
</evidence>
<dbReference type="AlphaFoldDB" id="A0A0S4JHH0"/>
<evidence type="ECO:0000256" key="1">
    <source>
        <dbReference type="ARBA" id="ARBA00007374"/>
    </source>
</evidence>
<reference evidence="5" key="1">
    <citation type="submission" date="2015-09" db="EMBL/GenBank/DDBJ databases">
        <authorList>
            <consortium name="Pathogen Informatics"/>
        </authorList>
    </citation>
    <scope>NUCLEOTIDE SEQUENCE [LARGE SCALE GENOMIC DNA]</scope>
    <source>
        <strain evidence="5">Lake Konstanz</strain>
    </source>
</reference>
<dbReference type="Proteomes" id="UP000051952">
    <property type="component" value="Unassembled WGS sequence"/>
</dbReference>
<keyword evidence="5" id="KW-1185">Reference proteome</keyword>
<accession>A0A0S4JHH0</accession>
<dbReference type="VEuPathDB" id="TriTrypDB:BSAL_22185"/>